<sequence>IDADFKGIVEELKKRLPEGASLVKYDQIPIAFGLEKLRVQVKFPVEMGSADSIEESWVQIDGIQRVETILISKA</sequence>
<dbReference type="GO" id="GO:0003746">
    <property type="term" value="F:translation elongation factor activity"/>
    <property type="evidence" value="ECO:0007669"/>
    <property type="project" value="UniProtKB-KW"/>
</dbReference>
<evidence type="ECO:0000256" key="4">
    <source>
        <dbReference type="ARBA" id="ARBA00022768"/>
    </source>
</evidence>
<comment type="function">
    <text evidence="1">Promotes the exchange of GDP for GTP in EF-1-alpha/GDP, thus allowing the regeneration of EF-1-alpha/GTP that could then be used to form the ternary complex EF-1-alpha/GTP/AAtRNA.</text>
</comment>
<feature type="non-terminal residue" evidence="7">
    <location>
        <position position="1"/>
    </location>
</feature>
<dbReference type="InterPro" id="IPR036219">
    <property type="entry name" value="eEF-1beta-like_sf"/>
</dbReference>
<dbReference type="PANTHER" id="PTHR39647">
    <property type="entry name" value="ELONGATION FACTOR 1-BETA"/>
    <property type="match status" value="1"/>
</dbReference>
<dbReference type="SUPFAM" id="SSF54984">
    <property type="entry name" value="eEF-1beta-like"/>
    <property type="match status" value="1"/>
</dbReference>
<dbReference type="AlphaFoldDB" id="X1D244"/>
<accession>X1D244</accession>
<evidence type="ECO:0000256" key="2">
    <source>
        <dbReference type="ARBA" id="ARBA00007411"/>
    </source>
</evidence>
<evidence type="ECO:0000256" key="1">
    <source>
        <dbReference type="ARBA" id="ARBA00003815"/>
    </source>
</evidence>
<evidence type="ECO:0000256" key="3">
    <source>
        <dbReference type="ARBA" id="ARBA00017600"/>
    </source>
</evidence>
<comment type="caution">
    <text evidence="7">The sequence shown here is derived from an EMBL/GenBank/DDBJ whole genome shotgun (WGS) entry which is preliminary data.</text>
</comment>
<protein>
    <recommendedName>
        <fullName evidence="3">Elongation factor 1-beta</fullName>
    </recommendedName>
</protein>
<dbReference type="Gene3D" id="3.30.70.60">
    <property type="match status" value="1"/>
</dbReference>
<organism evidence="7">
    <name type="scientific">marine sediment metagenome</name>
    <dbReference type="NCBI Taxonomy" id="412755"/>
    <lineage>
        <taxon>unclassified sequences</taxon>
        <taxon>metagenomes</taxon>
        <taxon>ecological metagenomes</taxon>
    </lineage>
</organism>
<dbReference type="EMBL" id="BART01036821">
    <property type="protein sequence ID" value="GAH14856.1"/>
    <property type="molecule type" value="Genomic_DNA"/>
</dbReference>
<dbReference type="InterPro" id="IPR014717">
    <property type="entry name" value="Transl_elong_EF1B/ribsomal_bS6"/>
</dbReference>
<dbReference type="SMART" id="SM00888">
    <property type="entry name" value="EF1_GNE"/>
    <property type="match status" value="1"/>
</dbReference>
<evidence type="ECO:0000313" key="7">
    <source>
        <dbReference type="EMBL" id="GAH14856.1"/>
    </source>
</evidence>
<reference evidence="7" key="1">
    <citation type="journal article" date="2014" name="Front. Microbiol.">
        <title>High frequency of phylogenetically diverse reductive dehalogenase-homologous genes in deep subseafloor sedimentary metagenomes.</title>
        <authorList>
            <person name="Kawai M."/>
            <person name="Futagami T."/>
            <person name="Toyoda A."/>
            <person name="Takaki Y."/>
            <person name="Nishi S."/>
            <person name="Hori S."/>
            <person name="Arai W."/>
            <person name="Tsubouchi T."/>
            <person name="Morono Y."/>
            <person name="Uchiyama I."/>
            <person name="Ito T."/>
            <person name="Fujiyama A."/>
            <person name="Inagaki F."/>
            <person name="Takami H."/>
        </authorList>
    </citation>
    <scope>NUCLEOTIDE SEQUENCE</scope>
    <source>
        <strain evidence="7">Expedition CK06-06</strain>
    </source>
</reference>
<name>X1D244_9ZZZZ</name>
<gene>
    <name evidence="7" type="ORF">S01H4_61917</name>
</gene>
<dbReference type="InterPro" id="IPR014038">
    <property type="entry name" value="EF1B_bsu/dsu_GNE"/>
</dbReference>
<evidence type="ECO:0000259" key="6">
    <source>
        <dbReference type="SMART" id="SM00888"/>
    </source>
</evidence>
<evidence type="ECO:0000256" key="5">
    <source>
        <dbReference type="ARBA" id="ARBA00022917"/>
    </source>
</evidence>
<keyword evidence="5" id="KW-0648">Protein biosynthesis</keyword>
<proteinExistence type="inferred from homology"/>
<dbReference type="InterPro" id="IPR004542">
    <property type="entry name" value="Transl_elong_EF1B_B_arc"/>
</dbReference>
<feature type="domain" description="Translation elongation factor EF1B beta/delta subunit guanine nucleotide exchange" evidence="6">
    <location>
        <begin position="1"/>
        <end position="74"/>
    </location>
</feature>
<comment type="similarity">
    <text evidence="2">Belongs to the EF-1-beta/EF-1-delta family.</text>
</comment>
<keyword evidence="4" id="KW-0251">Elongation factor</keyword>
<dbReference type="Pfam" id="PF00736">
    <property type="entry name" value="EF1_GNE"/>
    <property type="match status" value="1"/>
</dbReference>
<dbReference type="PANTHER" id="PTHR39647:SF1">
    <property type="entry name" value="ELONGATION FACTOR 1-BETA"/>
    <property type="match status" value="1"/>
</dbReference>